<keyword evidence="2" id="KW-1133">Transmembrane helix</keyword>
<feature type="region of interest" description="Disordered" evidence="1">
    <location>
        <begin position="1"/>
        <end position="23"/>
    </location>
</feature>
<reference evidence="4 5" key="1">
    <citation type="submission" date="2020-02" db="EMBL/GenBank/DDBJ databases">
        <title>Nitrogenibacter mangrovi gen. nov., sp. nov. isolated from mangrove sediment, a denitrifying betaproteobacterium.</title>
        <authorList>
            <person name="Liao H."/>
            <person name="Tian Y."/>
        </authorList>
    </citation>
    <scope>NUCLEOTIDE SEQUENCE [LARGE SCALE GENOMIC DNA]</scope>
    <source>
        <strain evidence="4 5">M9-3-2</strain>
    </source>
</reference>
<feature type="transmembrane region" description="Helical" evidence="2">
    <location>
        <begin position="205"/>
        <end position="225"/>
    </location>
</feature>
<organism evidence="4 5">
    <name type="scientific">Nitrogeniibacter mangrovi</name>
    <dbReference type="NCBI Taxonomy" id="2016596"/>
    <lineage>
        <taxon>Bacteria</taxon>
        <taxon>Pseudomonadati</taxon>
        <taxon>Pseudomonadota</taxon>
        <taxon>Betaproteobacteria</taxon>
        <taxon>Rhodocyclales</taxon>
        <taxon>Zoogloeaceae</taxon>
        <taxon>Nitrogeniibacter</taxon>
    </lineage>
</organism>
<evidence type="ECO:0000259" key="3">
    <source>
        <dbReference type="Pfam" id="PF09850"/>
    </source>
</evidence>
<dbReference type="Gene3D" id="1.25.40.590">
    <property type="entry name" value="Type IV / VI secretion system, DotU"/>
    <property type="match status" value="1"/>
</dbReference>
<dbReference type="EMBL" id="CP048836">
    <property type="protein sequence ID" value="QID17447.1"/>
    <property type="molecule type" value="Genomic_DNA"/>
</dbReference>
<keyword evidence="5" id="KW-1185">Reference proteome</keyword>
<sequence length="258" mass="28758">MTTTAPPSLFGDTRRPTTADTATPSPHGLVDLLYDGFYMVFLLKNRKAPSDADRFTTQIQKFLADFERRAQKRHFAPEDIFDAKYAFCATVDEAILSSRLSIRDAWERRPLQLTLFGDQLAGEHFFDKLETARNGGARRIDALEVFQMCLLIGFQGKYLLEGPEKLAYLTAQLGEQITHIKGKRGGFAPHWEIPDRVAHALKRELPVWALASILALGGLIGYLGLRYVLDGATRKTLAPYAGIVQLAPRAPTLTITLP</sequence>
<dbReference type="RefSeq" id="WP_173764611.1">
    <property type="nucleotide sequence ID" value="NZ_CP048836.1"/>
</dbReference>
<dbReference type="InterPro" id="IPR017732">
    <property type="entry name" value="T4/T6SS_DotU"/>
</dbReference>
<keyword evidence="2" id="KW-0472">Membrane</keyword>
<evidence type="ECO:0000256" key="2">
    <source>
        <dbReference type="SAM" id="Phobius"/>
    </source>
</evidence>
<dbReference type="Proteomes" id="UP000501991">
    <property type="component" value="Chromosome"/>
</dbReference>
<protein>
    <submittedName>
        <fullName evidence="4">DotU family type IV/VI secretion system protein</fullName>
    </submittedName>
</protein>
<evidence type="ECO:0000256" key="1">
    <source>
        <dbReference type="SAM" id="MobiDB-lite"/>
    </source>
</evidence>
<gene>
    <name evidence="4" type="ORF">G3580_07180</name>
</gene>
<feature type="domain" description="Type IV / VI secretion system DotU" evidence="3">
    <location>
        <begin position="29"/>
        <end position="227"/>
    </location>
</feature>
<dbReference type="Pfam" id="PF09850">
    <property type="entry name" value="DotU"/>
    <property type="match status" value="1"/>
</dbReference>
<dbReference type="NCBIfam" id="NF038228">
    <property type="entry name" value="IcmH_DotU_IVB"/>
    <property type="match status" value="1"/>
</dbReference>
<name>A0A6C1B1K4_9RHOO</name>
<dbReference type="NCBIfam" id="TIGR03349">
    <property type="entry name" value="IV_VI_DotU"/>
    <property type="match status" value="1"/>
</dbReference>
<dbReference type="KEGG" id="azq:G3580_07180"/>
<keyword evidence="2" id="KW-0812">Transmembrane</keyword>
<accession>A0A6C1B1K4</accession>
<dbReference type="AlphaFoldDB" id="A0A6C1B1K4"/>
<evidence type="ECO:0000313" key="4">
    <source>
        <dbReference type="EMBL" id="QID17447.1"/>
    </source>
</evidence>
<evidence type="ECO:0000313" key="5">
    <source>
        <dbReference type="Proteomes" id="UP000501991"/>
    </source>
</evidence>
<dbReference type="PANTHER" id="PTHR38033">
    <property type="entry name" value="MEMBRANE PROTEIN-RELATED"/>
    <property type="match status" value="1"/>
</dbReference>
<dbReference type="InterPro" id="IPR038522">
    <property type="entry name" value="T4/T6SS_DotU_sf"/>
</dbReference>
<proteinExistence type="predicted"/>
<dbReference type="PANTHER" id="PTHR38033:SF1">
    <property type="entry name" value="DOTU FAMILY TYPE IV_VI SECRETION SYSTEM PROTEIN"/>
    <property type="match status" value="1"/>
</dbReference>